<feature type="compositionally biased region" description="Polar residues" evidence="1">
    <location>
        <begin position="283"/>
        <end position="299"/>
    </location>
</feature>
<name>A0A1B8ASF0_FUSPO</name>
<reference evidence="2 3" key="1">
    <citation type="submission" date="2016-06" db="EMBL/GenBank/DDBJ databases">
        <title>Living apart together: crosstalk between the core and supernumerary genomes in a fungal plant pathogen.</title>
        <authorList>
            <person name="Vanheule A."/>
            <person name="Audenaert K."/>
            <person name="Warris S."/>
            <person name="Van De Geest H."/>
            <person name="Schijlen E."/>
            <person name="Hofte M."/>
            <person name="De Saeger S."/>
            <person name="Haesaert G."/>
            <person name="Waalwijk C."/>
            <person name="Van Der Lee T."/>
        </authorList>
    </citation>
    <scope>NUCLEOTIDE SEQUENCE [LARGE SCALE GENOMIC DNA]</scope>
    <source>
        <strain evidence="2 3">2516</strain>
    </source>
</reference>
<accession>A0A1B8ASF0</accession>
<comment type="caution">
    <text evidence="2">The sequence shown here is derived from an EMBL/GenBank/DDBJ whole genome shotgun (WGS) entry which is preliminary data.</text>
</comment>
<protein>
    <submittedName>
        <fullName evidence="2">Uncharacterized protein</fullName>
    </submittedName>
</protein>
<proteinExistence type="predicted"/>
<evidence type="ECO:0000313" key="3">
    <source>
        <dbReference type="Proteomes" id="UP000091967"/>
    </source>
</evidence>
<evidence type="ECO:0000256" key="1">
    <source>
        <dbReference type="SAM" id="MobiDB-lite"/>
    </source>
</evidence>
<feature type="region of interest" description="Disordered" evidence="1">
    <location>
        <begin position="272"/>
        <end position="299"/>
    </location>
</feature>
<dbReference type="EMBL" id="LYXU01000002">
    <property type="protein sequence ID" value="OBS23316.1"/>
    <property type="molecule type" value="Genomic_DNA"/>
</dbReference>
<dbReference type="AlphaFoldDB" id="A0A1B8ASF0"/>
<dbReference type="STRING" id="36050.A0A1B8ASF0"/>
<organism evidence="2 3">
    <name type="scientific">Fusarium poae</name>
    <dbReference type="NCBI Taxonomy" id="36050"/>
    <lineage>
        <taxon>Eukaryota</taxon>
        <taxon>Fungi</taxon>
        <taxon>Dikarya</taxon>
        <taxon>Ascomycota</taxon>
        <taxon>Pezizomycotina</taxon>
        <taxon>Sordariomycetes</taxon>
        <taxon>Hypocreomycetidae</taxon>
        <taxon>Hypocreales</taxon>
        <taxon>Nectriaceae</taxon>
        <taxon>Fusarium</taxon>
    </lineage>
</organism>
<dbReference type="Proteomes" id="UP000091967">
    <property type="component" value="Unassembled WGS sequence"/>
</dbReference>
<keyword evidence="3" id="KW-1185">Reference proteome</keyword>
<gene>
    <name evidence="2" type="ORF">FPOA_03865</name>
</gene>
<evidence type="ECO:0000313" key="2">
    <source>
        <dbReference type="EMBL" id="OBS23316.1"/>
    </source>
</evidence>
<sequence length="299" mass="31829">MVPFTITVNNKSQASSSYGIYAEPPGVTPSVTTTTRIISRVVGVASGQGQATFVLSKQLIATCGIYDISSDVSDPPDPKKRPVGTGTEVVDQRYVDLGSKELDGTPVAGSYLEVDCSSGTPSFSRASTHPLAGIGAFVVKTKPDFTLQQAASNKFFIGFSCSVRQEIGSYVTFIPSPGQTYVIMPSNKFYVTIGDFNVRDIVKKPLKTSSDTVLIDFDQLATDRVSLVHDAYNNLSIQATPPLPSYPVAMMMSAPSWEMEDSIGTTPIMNYSNTVEGEDDMTGDSSTAPGSPTPQSSVV</sequence>